<dbReference type="Pfam" id="PF00651">
    <property type="entry name" value="BTB"/>
    <property type="match status" value="1"/>
</dbReference>
<reference evidence="3 4" key="1">
    <citation type="submission" date="2019-02" db="EMBL/GenBank/DDBJ databases">
        <title>Genome sequencing of the rare red list fungi Dentipellis fragilis.</title>
        <authorList>
            <person name="Buettner E."/>
            <person name="Kellner H."/>
        </authorList>
    </citation>
    <scope>NUCLEOTIDE SEQUENCE [LARGE SCALE GENOMIC DNA]</scope>
    <source>
        <strain evidence="3 4">DSM 105465</strain>
    </source>
</reference>
<dbReference type="OrthoDB" id="3357985at2759"/>
<protein>
    <recommendedName>
        <fullName evidence="2">BTB domain-containing protein</fullName>
    </recommendedName>
</protein>
<dbReference type="InterPro" id="IPR000210">
    <property type="entry name" value="BTB/POZ_dom"/>
</dbReference>
<dbReference type="CDD" id="cd18186">
    <property type="entry name" value="BTB_POZ_ZBTB_KLHL-like"/>
    <property type="match status" value="1"/>
</dbReference>
<feature type="compositionally biased region" description="Polar residues" evidence="1">
    <location>
        <begin position="1"/>
        <end position="11"/>
    </location>
</feature>
<dbReference type="SMART" id="SM00225">
    <property type="entry name" value="BTB"/>
    <property type="match status" value="1"/>
</dbReference>
<organism evidence="3 4">
    <name type="scientific">Dentipellis fragilis</name>
    <dbReference type="NCBI Taxonomy" id="205917"/>
    <lineage>
        <taxon>Eukaryota</taxon>
        <taxon>Fungi</taxon>
        <taxon>Dikarya</taxon>
        <taxon>Basidiomycota</taxon>
        <taxon>Agaricomycotina</taxon>
        <taxon>Agaricomycetes</taxon>
        <taxon>Russulales</taxon>
        <taxon>Hericiaceae</taxon>
        <taxon>Dentipellis</taxon>
    </lineage>
</organism>
<name>A0A4Y9XST7_9AGAM</name>
<gene>
    <name evidence="3" type="ORF">EVG20_g10542</name>
</gene>
<accession>A0A4Y9XST7</accession>
<evidence type="ECO:0000259" key="2">
    <source>
        <dbReference type="PROSITE" id="PS50097"/>
    </source>
</evidence>
<proteinExistence type="predicted"/>
<dbReference type="Proteomes" id="UP000298327">
    <property type="component" value="Unassembled WGS sequence"/>
</dbReference>
<evidence type="ECO:0000256" key="1">
    <source>
        <dbReference type="SAM" id="MobiDB-lite"/>
    </source>
</evidence>
<dbReference type="EMBL" id="SEOQ01001303">
    <property type="protein sequence ID" value="TFY52457.1"/>
    <property type="molecule type" value="Genomic_DNA"/>
</dbReference>
<feature type="region of interest" description="Disordered" evidence="1">
    <location>
        <begin position="1"/>
        <end position="27"/>
    </location>
</feature>
<evidence type="ECO:0000313" key="3">
    <source>
        <dbReference type="EMBL" id="TFY52457.1"/>
    </source>
</evidence>
<dbReference type="AlphaFoldDB" id="A0A4Y9XST7"/>
<keyword evidence="4" id="KW-1185">Reference proteome</keyword>
<evidence type="ECO:0000313" key="4">
    <source>
        <dbReference type="Proteomes" id="UP000298327"/>
    </source>
</evidence>
<feature type="domain" description="BTB" evidence="2">
    <location>
        <begin position="31"/>
        <end position="93"/>
    </location>
</feature>
<sequence length="210" mass="22910">MADTTVPQTLSAEDPQPRSADAPFDNQDNGADIILRSSDKVDFYAHKIFLSFASPVFKTMFNHIQFTDPACQPTTLDVSEDSRTLEFILRSCYPVNSTPLTKLADVRRVMEAVFKYDVDSVLREAALSLKAVVDQDPLGILSSRGDVTARTYAVQLPPAFSSARCSHSNPTSFATYQDTITTSSSNGMLAAALPHLARHRGGNGFAVARF</sequence>
<dbReference type="Gene3D" id="3.30.710.10">
    <property type="entry name" value="Potassium Channel Kv1.1, Chain A"/>
    <property type="match status" value="1"/>
</dbReference>
<dbReference type="InterPro" id="IPR011333">
    <property type="entry name" value="SKP1/BTB/POZ_sf"/>
</dbReference>
<dbReference type="SUPFAM" id="SSF54695">
    <property type="entry name" value="POZ domain"/>
    <property type="match status" value="1"/>
</dbReference>
<dbReference type="PROSITE" id="PS50097">
    <property type="entry name" value="BTB"/>
    <property type="match status" value="1"/>
</dbReference>
<comment type="caution">
    <text evidence="3">The sequence shown here is derived from an EMBL/GenBank/DDBJ whole genome shotgun (WGS) entry which is preliminary data.</text>
</comment>